<dbReference type="GO" id="GO:0003964">
    <property type="term" value="F:RNA-directed DNA polymerase activity"/>
    <property type="evidence" value="ECO:0007669"/>
    <property type="project" value="UniProtKB-KW"/>
</dbReference>
<evidence type="ECO:0000259" key="1">
    <source>
        <dbReference type="PROSITE" id="PS50878"/>
    </source>
</evidence>
<accession>D2CG52</accession>
<dbReference type="AlphaFoldDB" id="D2CG52"/>
<keyword evidence="3" id="KW-1185">Reference proteome</keyword>
<organism evidence="2 3">
    <name type="scientific">Tribolium castaneum</name>
    <name type="common">Red flour beetle</name>
    <dbReference type="NCBI Taxonomy" id="7070"/>
    <lineage>
        <taxon>Eukaryota</taxon>
        <taxon>Metazoa</taxon>
        <taxon>Ecdysozoa</taxon>
        <taxon>Arthropoda</taxon>
        <taxon>Hexapoda</taxon>
        <taxon>Insecta</taxon>
        <taxon>Pterygota</taxon>
        <taxon>Neoptera</taxon>
        <taxon>Endopterygota</taxon>
        <taxon>Coleoptera</taxon>
        <taxon>Polyphaga</taxon>
        <taxon>Cucujiformia</taxon>
        <taxon>Tenebrionidae</taxon>
        <taxon>Tenebrionidae incertae sedis</taxon>
        <taxon>Tribolium</taxon>
    </lineage>
</organism>
<dbReference type="PhylomeDB" id="D2CG52"/>
<dbReference type="PROSITE" id="PS50878">
    <property type="entry name" value="RT_POL"/>
    <property type="match status" value="1"/>
</dbReference>
<dbReference type="EMBL" id="KQ971366">
    <property type="protein sequence ID" value="EFA12829.1"/>
    <property type="molecule type" value="Genomic_DNA"/>
</dbReference>
<dbReference type="InterPro" id="IPR000477">
    <property type="entry name" value="RT_dom"/>
</dbReference>
<evidence type="ECO:0000313" key="2">
    <source>
        <dbReference type="EMBL" id="EFA12829.1"/>
    </source>
</evidence>
<dbReference type="OMA" id="YCTESAL"/>
<dbReference type="InParanoid" id="D2CG52"/>
<keyword evidence="2" id="KW-0548">Nucleotidyltransferase</keyword>
<proteinExistence type="predicted"/>
<reference evidence="2 3" key="2">
    <citation type="journal article" date="2010" name="Nucleic Acids Res.">
        <title>BeetleBase in 2010: revisions to provide comprehensive genomic information for Tribolium castaneum.</title>
        <authorList>
            <person name="Kim H.S."/>
            <person name="Murphy T."/>
            <person name="Xia J."/>
            <person name="Caragea D."/>
            <person name="Park Y."/>
            <person name="Beeman R.W."/>
            <person name="Lorenzen M.D."/>
            <person name="Butcher S."/>
            <person name="Manak J.R."/>
            <person name="Brown S.J."/>
        </authorList>
    </citation>
    <scope>GENOME REANNOTATION</scope>
    <source>
        <strain evidence="2 3">Georgia GA2</strain>
    </source>
</reference>
<name>D2CG52_TRICA</name>
<reference evidence="2 3" key="1">
    <citation type="journal article" date="2008" name="Nature">
        <title>The genome of the model beetle and pest Tribolium castaneum.</title>
        <authorList>
            <consortium name="Tribolium Genome Sequencing Consortium"/>
            <person name="Richards S."/>
            <person name="Gibbs R.A."/>
            <person name="Weinstock G.M."/>
            <person name="Brown S.J."/>
            <person name="Denell R."/>
            <person name="Beeman R.W."/>
            <person name="Gibbs R."/>
            <person name="Beeman R.W."/>
            <person name="Brown S.J."/>
            <person name="Bucher G."/>
            <person name="Friedrich M."/>
            <person name="Grimmelikhuijzen C.J."/>
            <person name="Klingler M."/>
            <person name="Lorenzen M."/>
            <person name="Richards S."/>
            <person name="Roth S."/>
            <person name="Schroder R."/>
            <person name="Tautz D."/>
            <person name="Zdobnov E.M."/>
            <person name="Muzny D."/>
            <person name="Gibbs R.A."/>
            <person name="Weinstock G.M."/>
            <person name="Attaway T."/>
            <person name="Bell S."/>
            <person name="Buhay C.J."/>
            <person name="Chandrabose M.N."/>
            <person name="Chavez D."/>
            <person name="Clerk-Blankenburg K.P."/>
            <person name="Cree A."/>
            <person name="Dao M."/>
            <person name="Davis C."/>
            <person name="Chacko J."/>
            <person name="Dinh H."/>
            <person name="Dugan-Rocha S."/>
            <person name="Fowler G."/>
            <person name="Garner T.T."/>
            <person name="Garnes J."/>
            <person name="Gnirke A."/>
            <person name="Hawes A."/>
            <person name="Hernandez J."/>
            <person name="Hines S."/>
            <person name="Holder M."/>
            <person name="Hume J."/>
            <person name="Jhangiani S.N."/>
            <person name="Joshi V."/>
            <person name="Khan Z.M."/>
            <person name="Jackson L."/>
            <person name="Kovar C."/>
            <person name="Kowis A."/>
            <person name="Lee S."/>
            <person name="Lewis L.R."/>
            <person name="Margolis J."/>
            <person name="Morgan M."/>
            <person name="Nazareth L.V."/>
            <person name="Nguyen N."/>
            <person name="Okwuonu G."/>
            <person name="Parker D."/>
            <person name="Richards S."/>
            <person name="Ruiz S.J."/>
            <person name="Santibanez J."/>
            <person name="Savard J."/>
            <person name="Scherer S.E."/>
            <person name="Schneider B."/>
            <person name="Sodergren E."/>
            <person name="Tautz D."/>
            <person name="Vattahil S."/>
            <person name="Villasana D."/>
            <person name="White C.S."/>
            <person name="Wright R."/>
            <person name="Park Y."/>
            <person name="Beeman R.W."/>
            <person name="Lord J."/>
            <person name="Oppert B."/>
            <person name="Lorenzen M."/>
            <person name="Brown S."/>
            <person name="Wang L."/>
            <person name="Savard J."/>
            <person name="Tautz D."/>
            <person name="Richards S."/>
            <person name="Weinstock G."/>
            <person name="Gibbs R.A."/>
            <person name="Liu Y."/>
            <person name="Worley K."/>
            <person name="Weinstock G."/>
            <person name="Elsik C.G."/>
            <person name="Reese J.T."/>
            <person name="Elhaik E."/>
            <person name="Landan G."/>
            <person name="Graur D."/>
            <person name="Arensburger P."/>
            <person name="Atkinson P."/>
            <person name="Beeman R.W."/>
            <person name="Beidler J."/>
            <person name="Brown S.J."/>
            <person name="Demuth J.P."/>
            <person name="Drury D.W."/>
            <person name="Du Y.Z."/>
            <person name="Fujiwara H."/>
            <person name="Lorenzen M."/>
            <person name="Maselli V."/>
            <person name="Osanai M."/>
            <person name="Park Y."/>
            <person name="Robertson H.M."/>
            <person name="Tu Z."/>
            <person name="Wang J.J."/>
            <person name="Wang S."/>
            <person name="Richards S."/>
            <person name="Song H."/>
            <person name="Zhang L."/>
            <person name="Sodergren E."/>
            <person name="Werner D."/>
            <person name="Stanke M."/>
            <person name="Morgenstern B."/>
            <person name="Solovyev V."/>
            <person name="Kosarev P."/>
            <person name="Brown G."/>
            <person name="Chen H.C."/>
            <person name="Ermolaeva O."/>
            <person name="Hlavina W."/>
            <person name="Kapustin Y."/>
            <person name="Kiryutin B."/>
            <person name="Kitts P."/>
            <person name="Maglott D."/>
            <person name="Pruitt K."/>
            <person name="Sapojnikov V."/>
            <person name="Souvorov A."/>
            <person name="Mackey A.J."/>
            <person name="Waterhouse R.M."/>
            <person name="Wyder S."/>
            <person name="Zdobnov E.M."/>
            <person name="Zdobnov E.M."/>
            <person name="Wyder S."/>
            <person name="Kriventseva E.V."/>
            <person name="Kadowaki T."/>
            <person name="Bork P."/>
            <person name="Aranda M."/>
            <person name="Bao R."/>
            <person name="Beermann A."/>
            <person name="Berns N."/>
            <person name="Bolognesi R."/>
            <person name="Bonneton F."/>
            <person name="Bopp D."/>
            <person name="Brown S.J."/>
            <person name="Bucher G."/>
            <person name="Butts T."/>
            <person name="Chaumot A."/>
            <person name="Denell R.E."/>
            <person name="Ferrier D.E."/>
            <person name="Friedrich M."/>
            <person name="Gordon C.M."/>
            <person name="Jindra M."/>
            <person name="Klingler M."/>
            <person name="Lan Q."/>
            <person name="Lattorff H.M."/>
            <person name="Laudet V."/>
            <person name="von Levetsow C."/>
            <person name="Liu Z."/>
            <person name="Lutz R."/>
            <person name="Lynch J.A."/>
            <person name="da Fonseca R.N."/>
            <person name="Posnien N."/>
            <person name="Reuter R."/>
            <person name="Roth S."/>
            <person name="Savard J."/>
            <person name="Schinko J.B."/>
            <person name="Schmitt C."/>
            <person name="Schoppmeier M."/>
            <person name="Schroder R."/>
            <person name="Shippy T.D."/>
            <person name="Simonnet F."/>
            <person name="Marques-Souza H."/>
            <person name="Tautz D."/>
            <person name="Tomoyasu Y."/>
            <person name="Trauner J."/>
            <person name="Van der Zee M."/>
            <person name="Vervoort M."/>
            <person name="Wittkopp N."/>
            <person name="Wimmer E.A."/>
            <person name="Yang X."/>
            <person name="Jones A.K."/>
            <person name="Sattelle D.B."/>
            <person name="Ebert P.R."/>
            <person name="Nelson D."/>
            <person name="Scott J.G."/>
            <person name="Beeman R.W."/>
            <person name="Muthukrishnan S."/>
            <person name="Kramer K.J."/>
            <person name="Arakane Y."/>
            <person name="Beeman R.W."/>
            <person name="Zhu Q."/>
            <person name="Hogenkamp D."/>
            <person name="Dixit R."/>
            <person name="Oppert B."/>
            <person name="Jiang H."/>
            <person name="Zou Z."/>
            <person name="Marshall J."/>
            <person name="Elpidina E."/>
            <person name="Vinokurov K."/>
            <person name="Oppert C."/>
            <person name="Zou Z."/>
            <person name="Evans J."/>
            <person name="Lu Z."/>
            <person name="Zhao P."/>
            <person name="Sumathipala N."/>
            <person name="Altincicek B."/>
            <person name="Vilcinskas A."/>
            <person name="Williams M."/>
            <person name="Hultmark D."/>
            <person name="Hetru C."/>
            <person name="Jiang H."/>
            <person name="Grimmelikhuijzen C.J."/>
            <person name="Hauser F."/>
            <person name="Cazzamali G."/>
            <person name="Williamson M."/>
            <person name="Park Y."/>
            <person name="Li B."/>
            <person name="Tanaka Y."/>
            <person name="Predel R."/>
            <person name="Neupert S."/>
            <person name="Schachtner J."/>
            <person name="Verleyen P."/>
            <person name="Raible F."/>
            <person name="Bork P."/>
            <person name="Friedrich M."/>
            <person name="Walden K.K."/>
            <person name="Robertson H.M."/>
            <person name="Angeli S."/>
            <person name="Foret S."/>
            <person name="Bucher G."/>
            <person name="Schuetz S."/>
            <person name="Maleszka R."/>
            <person name="Wimmer E.A."/>
            <person name="Beeman R.W."/>
            <person name="Lorenzen M."/>
            <person name="Tomoyasu Y."/>
            <person name="Miller S.C."/>
            <person name="Grossmann D."/>
            <person name="Bucher G."/>
        </authorList>
    </citation>
    <scope>NUCLEOTIDE SEQUENCE [LARGE SCALE GENOMIC DNA]</scope>
    <source>
        <strain evidence="2 3">Georgia GA2</strain>
    </source>
</reference>
<dbReference type="HOGENOM" id="CLU_000680_20_3_1"/>
<feature type="domain" description="Reverse transcriptase" evidence="1">
    <location>
        <begin position="1"/>
        <end position="180"/>
    </location>
</feature>
<sequence length="180" mass="20718">MCQQLVNFLEKHKYQSQQQFGFRKGFTTTDAILSLVKDIRKAFENKQTYVSVFTDLSSAFDCVDHKILLEKLRFYGVRGTCLKLFISYLEYRQQYVKIIASLSKAGHIKYGVPQGSILGPVLFLVYLNDLENSMDKNILTIMYADDTSLGIPINKKENVVPIKKRMIRDADEWFAANKLA</sequence>
<evidence type="ECO:0000313" key="3">
    <source>
        <dbReference type="Proteomes" id="UP000007266"/>
    </source>
</evidence>
<gene>
    <name evidence="2" type="primary">GLEAN_15881</name>
    <name evidence="2" type="ORF">TcasGA2_TC015881</name>
</gene>
<keyword evidence="2" id="KW-0808">Transferase</keyword>
<dbReference type="STRING" id="7070.D2CG52"/>
<dbReference type="PANTHER" id="PTHR33332">
    <property type="entry name" value="REVERSE TRANSCRIPTASE DOMAIN-CONTAINING PROTEIN"/>
    <property type="match status" value="1"/>
</dbReference>
<keyword evidence="2" id="KW-0695">RNA-directed DNA polymerase</keyword>
<dbReference type="SUPFAM" id="SSF56672">
    <property type="entry name" value="DNA/RNA polymerases"/>
    <property type="match status" value="1"/>
</dbReference>
<dbReference type="Pfam" id="PF00078">
    <property type="entry name" value="RVT_1"/>
    <property type="match status" value="1"/>
</dbReference>
<protein>
    <submittedName>
        <fullName evidence="2">Putative RNA-directed DNA polymerase from transposon BS-like Protein</fullName>
    </submittedName>
</protein>
<dbReference type="eggNOG" id="KOG1075">
    <property type="taxonomic scope" value="Eukaryota"/>
</dbReference>
<dbReference type="Proteomes" id="UP000007266">
    <property type="component" value="Linkage group 9"/>
</dbReference>
<dbReference type="InterPro" id="IPR043502">
    <property type="entry name" value="DNA/RNA_pol_sf"/>
</dbReference>